<organism evidence="2 3">
    <name type="scientific">Symbiodinium pilosum</name>
    <name type="common">Dinoflagellate</name>
    <dbReference type="NCBI Taxonomy" id="2952"/>
    <lineage>
        <taxon>Eukaryota</taxon>
        <taxon>Sar</taxon>
        <taxon>Alveolata</taxon>
        <taxon>Dinophyceae</taxon>
        <taxon>Suessiales</taxon>
        <taxon>Symbiodiniaceae</taxon>
        <taxon>Symbiodinium</taxon>
    </lineage>
</organism>
<protein>
    <submittedName>
        <fullName evidence="2">Uncharacterized protein</fullName>
    </submittedName>
</protein>
<feature type="region of interest" description="Disordered" evidence="1">
    <location>
        <begin position="1"/>
        <end position="24"/>
    </location>
</feature>
<reference evidence="2" key="1">
    <citation type="submission" date="2021-02" db="EMBL/GenBank/DDBJ databases">
        <authorList>
            <person name="Dougan E. K."/>
            <person name="Rhodes N."/>
            <person name="Thang M."/>
            <person name="Chan C."/>
        </authorList>
    </citation>
    <scope>NUCLEOTIDE SEQUENCE</scope>
</reference>
<gene>
    <name evidence="2" type="ORF">SPIL2461_LOCUS8645</name>
</gene>
<sequence length="195" mass="21593">EGIREKEESPDSGDQDEERQARRIAEEEELKRLKAAAELAEREEKLLFMMTKGAAGKLQPSKPEDTDVAEGDEGSSGSLRGDDTEDIDRAPGQPPSSQEARAEAAPTKSEDCQQALDDDLLNTIELLMEAYSAKEVEGRELLEAWSTQLRRSAVAKEPFSELLEVLKDSEKPTDQEIKAQCPLTDTWYTGIPSLL</sequence>
<evidence type="ECO:0000313" key="2">
    <source>
        <dbReference type="EMBL" id="CAE7361273.1"/>
    </source>
</evidence>
<keyword evidence="3" id="KW-1185">Reference proteome</keyword>
<evidence type="ECO:0000256" key="1">
    <source>
        <dbReference type="SAM" id="MobiDB-lite"/>
    </source>
</evidence>
<evidence type="ECO:0000313" key="3">
    <source>
        <dbReference type="Proteomes" id="UP000649617"/>
    </source>
</evidence>
<dbReference type="AlphaFoldDB" id="A0A812PX65"/>
<proteinExistence type="predicted"/>
<accession>A0A812PX65</accession>
<dbReference type="OrthoDB" id="439825at2759"/>
<name>A0A812PX65_SYMPI</name>
<comment type="caution">
    <text evidence="2">The sequence shown here is derived from an EMBL/GenBank/DDBJ whole genome shotgun (WGS) entry which is preliminary data.</text>
</comment>
<feature type="non-terminal residue" evidence="2">
    <location>
        <position position="195"/>
    </location>
</feature>
<dbReference type="EMBL" id="CAJNIZ010014402">
    <property type="protein sequence ID" value="CAE7361273.1"/>
    <property type="molecule type" value="Genomic_DNA"/>
</dbReference>
<feature type="region of interest" description="Disordered" evidence="1">
    <location>
        <begin position="51"/>
        <end position="112"/>
    </location>
</feature>
<dbReference type="Proteomes" id="UP000649617">
    <property type="component" value="Unassembled WGS sequence"/>
</dbReference>